<proteinExistence type="predicted"/>
<keyword evidence="2" id="KW-1185">Reference proteome</keyword>
<organism evidence="1 2">
    <name type="scientific">Daphnia magna</name>
    <dbReference type="NCBI Taxonomy" id="35525"/>
    <lineage>
        <taxon>Eukaryota</taxon>
        <taxon>Metazoa</taxon>
        <taxon>Ecdysozoa</taxon>
        <taxon>Arthropoda</taxon>
        <taxon>Crustacea</taxon>
        <taxon>Branchiopoda</taxon>
        <taxon>Diplostraca</taxon>
        <taxon>Cladocera</taxon>
        <taxon>Anomopoda</taxon>
        <taxon>Daphniidae</taxon>
        <taxon>Daphnia</taxon>
    </lineage>
</organism>
<dbReference type="Proteomes" id="UP001234178">
    <property type="component" value="Unassembled WGS sequence"/>
</dbReference>
<comment type="caution">
    <text evidence="1">The sequence shown here is derived from an EMBL/GenBank/DDBJ whole genome shotgun (WGS) entry which is preliminary data.</text>
</comment>
<evidence type="ECO:0008006" key="3">
    <source>
        <dbReference type="Google" id="ProtNLM"/>
    </source>
</evidence>
<dbReference type="EMBL" id="JAOYFB010000039">
    <property type="protein sequence ID" value="KAK4028946.1"/>
    <property type="molecule type" value="Genomic_DNA"/>
</dbReference>
<gene>
    <name evidence="1" type="ORF">OUZ56_021964</name>
</gene>
<name>A0ABR0AUY6_9CRUS</name>
<protein>
    <recommendedName>
        <fullName evidence="3">RRM domain-containing protein</fullName>
    </recommendedName>
</protein>
<evidence type="ECO:0000313" key="1">
    <source>
        <dbReference type="EMBL" id="KAK4028946.1"/>
    </source>
</evidence>
<accession>A0ABR0AUY6</accession>
<reference evidence="1 2" key="1">
    <citation type="journal article" date="2023" name="Nucleic Acids Res.">
        <title>The hologenome of Daphnia magna reveals possible DNA methylation and microbiome-mediated evolution of the host genome.</title>
        <authorList>
            <person name="Chaturvedi A."/>
            <person name="Li X."/>
            <person name="Dhandapani V."/>
            <person name="Marshall H."/>
            <person name="Kissane S."/>
            <person name="Cuenca-Cambronero M."/>
            <person name="Asole G."/>
            <person name="Calvet F."/>
            <person name="Ruiz-Romero M."/>
            <person name="Marangio P."/>
            <person name="Guigo R."/>
            <person name="Rago D."/>
            <person name="Mirbahai L."/>
            <person name="Eastwood N."/>
            <person name="Colbourne J.K."/>
            <person name="Zhou J."/>
            <person name="Mallon E."/>
            <person name="Orsini L."/>
        </authorList>
    </citation>
    <scope>NUCLEOTIDE SEQUENCE [LARGE SCALE GENOMIC DNA]</scope>
    <source>
        <strain evidence="1">LRV0_1</strain>
    </source>
</reference>
<evidence type="ECO:0000313" key="2">
    <source>
        <dbReference type="Proteomes" id="UP001234178"/>
    </source>
</evidence>
<sequence length="99" mass="11109">MGKAKSQCVSASRRETMCVSSLLSLWRNVGLADARGSDKCQLIAIKEFNQEGKQARKGMREINGTHLVSSTLIVWQVFSCGTDIGNDEEKRQYDQLERN</sequence>